<reference evidence="2" key="1">
    <citation type="submission" date="2012-08" db="EMBL/GenBank/DDBJ databases">
        <title>Transcriptome of adult Musca domestica launches a platform for comparative house fly gene expression and characterization of differential gene expression among resistant and susceptible house flies.</title>
        <authorList>
            <person name="Liu N."/>
            <person name="Zhang L."/>
            <person name="Li M."/>
            <person name="Reid W."/>
        </authorList>
    </citation>
    <scope>NUCLEOTIDE SEQUENCE</scope>
    <source>
        <strain evidence="2">ALHF</strain>
        <tissue evidence="2">Whole body</tissue>
    </source>
</reference>
<feature type="region of interest" description="Disordered" evidence="1">
    <location>
        <begin position="19"/>
        <end position="44"/>
    </location>
</feature>
<feature type="region of interest" description="Disordered" evidence="1">
    <location>
        <begin position="212"/>
        <end position="233"/>
    </location>
</feature>
<dbReference type="EMBL" id="KA649120">
    <property type="protein sequence ID" value="AFP63749.1"/>
    <property type="molecule type" value="mRNA"/>
</dbReference>
<dbReference type="AlphaFoldDB" id="T1PM26"/>
<dbReference type="VEuPathDB" id="VectorBase:MDOA002650"/>
<feature type="region of interest" description="Disordered" evidence="1">
    <location>
        <begin position="409"/>
        <end position="428"/>
    </location>
</feature>
<protein>
    <submittedName>
        <fullName evidence="2">Uncharacterized protein</fullName>
    </submittedName>
</protein>
<accession>T1PM26</accession>
<name>T1PM26_MUSDO</name>
<proteinExistence type="evidence at transcript level"/>
<evidence type="ECO:0000256" key="1">
    <source>
        <dbReference type="SAM" id="MobiDB-lite"/>
    </source>
</evidence>
<dbReference type="VEuPathDB" id="VectorBase:MDOMA2_017095"/>
<evidence type="ECO:0000313" key="2">
    <source>
        <dbReference type="EMBL" id="AFP63749.1"/>
    </source>
</evidence>
<organism evidence="2">
    <name type="scientific">Musca domestica</name>
    <name type="common">House fly</name>
    <dbReference type="NCBI Taxonomy" id="7370"/>
    <lineage>
        <taxon>Eukaryota</taxon>
        <taxon>Metazoa</taxon>
        <taxon>Ecdysozoa</taxon>
        <taxon>Arthropoda</taxon>
        <taxon>Hexapoda</taxon>
        <taxon>Insecta</taxon>
        <taxon>Pterygota</taxon>
        <taxon>Neoptera</taxon>
        <taxon>Endopterygota</taxon>
        <taxon>Diptera</taxon>
        <taxon>Brachycera</taxon>
        <taxon>Muscomorpha</taxon>
        <taxon>Muscoidea</taxon>
        <taxon>Muscidae</taxon>
        <taxon>Musca</taxon>
    </lineage>
</organism>
<sequence length="605" mass="63650">MEPVDTSGHMTAASFVAAVAASQQQQQQQHHTQPQYQRPQTSVAPLQQPIRHQPVHQQQQQQQQQSSNINQNQLQFKTVQVVANNAGSTAQQQQQNIIQRPQTITLATQSNTTPKTVVMATSQDSIAPPQQQQQSFTKILKTTSPQQQQKTSEATSNQTARIITSSGAQIISLDSLLQKQGGGTLRIAGTVNPQTVVKANKQLSTTILQKAPQQLQQTPQQTKHPQSPQQQQPQYAIVSVPNSIISLGNTSNITVGQRIISTQANSGSVNTSFVNVDATKVTPGIVTTATGQRRILTTAGGTKIISKAGATTSAAATGASNIRVLNANNQQVSGNLNVTTLQGKPLVLASGKTVTAINKAQIVNPSAQNIIQTSAGSIVIGGQTIKLQQGNTNIQQLLNRSGNIVTAQQQATTSNQASSNSGSNTGTGQLQTVIMGNQILRVQQMPQIVTASGNRLTTNVINNKIINSSESVGGTTTATSTTTNAPKTILLGSGGQTLRLQPATSMGQTTSKNVIINTNQQTSTALKTSASGSTATATSNRVVLAVQGGGQIFLSPNNLNLKTLQNLKMVSLAQAKDQQHNSGNIQTQANILKISPSSTSNDANV</sequence>